<evidence type="ECO:0000256" key="8">
    <source>
        <dbReference type="ARBA" id="ARBA00034078"/>
    </source>
</evidence>
<dbReference type="OrthoDB" id="9807941at2"/>
<keyword evidence="3 10" id="KW-0479">Metal-binding</keyword>
<dbReference type="PANTHER" id="PTHR10371:SF3">
    <property type="entry name" value="NADH DEHYDROGENASE [UBIQUINONE] FLAVOPROTEIN 2, MITOCHONDRIAL"/>
    <property type="match status" value="1"/>
</dbReference>
<dbReference type="PIRSF" id="PIRSF000216">
    <property type="entry name" value="NADH_DH_24kDa"/>
    <property type="match status" value="1"/>
</dbReference>
<dbReference type="GO" id="GO:0031967">
    <property type="term" value="C:organelle envelope"/>
    <property type="evidence" value="ECO:0007669"/>
    <property type="project" value="UniProtKB-ARBA"/>
</dbReference>
<dbReference type="SUPFAM" id="SSF52833">
    <property type="entry name" value="Thioredoxin-like"/>
    <property type="match status" value="1"/>
</dbReference>
<keyword evidence="4" id="KW-1278">Translocase</keyword>
<name>A0A371B171_9BRAD</name>
<dbReference type="EC" id="1.6.5.11" evidence="12"/>
<evidence type="ECO:0000256" key="11">
    <source>
        <dbReference type="SAM" id="MobiDB-lite"/>
    </source>
</evidence>
<dbReference type="GO" id="GO:0008324">
    <property type="term" value="F:monoatomic cation transmembrane transporter activity"/>
    <property type="evidence" value="ECO:0007669"/>
    <property type="project" value="UniProtKB-ARBA"/>
</dbReference>
<dbReference type="Gene3D" id="3.40.30.10">
    <property type="entry name" value="Glutaredoxin"/>
    <property type="match status" value="1"/>
</dbReference>
<dbReference type="Gene3D" id="1.10.10.1590">
    <property type="entry name" value="NADH-quinone oxidoreductase subunit E"/>
    <property type="match status" value="1"/>
</dbReference>
<dbReference type="NCBIfam" id="TIGR01958">
    <property type="entry name" value="nuoE_fam"/>
    <property type="match status" value="1"/>
</dbReference>
<comment type="catalytic activity">
    <reaction evidence="9">
        <text>a quinone + NADH + 5 H(+)(in) = a quinol + NAD(+) + 4 H(+)(out)</text>
        <dbReference type="Rhea" id="RHEA:57888"/>
        <dbReference type="ChEBI" id="CHEBI:15378"/>
        <dbReference type="ChEBI" id="CHEBI:24646"/>
        <dbReference type="ChEBI" id="CHEBI:57540"/>
        <dbReference type="ChEBI" id="CHEBI:57945"/>
        <dbReference type="ChEBI" id="CHEBI:132124"/>
    </reaction>
</comment>
<feature type="binding site" evidence="10">
    <location>
        <position position="141"/>
    </location>
    <ligand>
        <name>[2Fe-2S] cluster</name>
        <dbReference type="ChEBI" id="CHEBI:190135"/>
    </ligand>
</feature>
<dbReference type="FunFam" id="3.40.30.10:FF:000022">
    <property type="entry name" value="NADH dehydrogenase flavoprotein 2, mitochondrial"/>
    <property type="match status" value="1"/>
</dbReference>
<evidence type="ECO:0000313" key="12">
    <source>
        <dbReference type="EMBL" id="RDV01277.1"/>
    </source>
</evidence>
<keyword evidence="12" id="KW-0560">Oxidoreductase</keyword>
<evidence type="ECO:0000313" key="13">
    <source>
        <dbReference type="Proteomes" id="UP000263993"/>
    </source>
</evidence>
<evidence type="ECO:0000256" key="5">
    <source>
        <dbReference type="ARBA" id="ARBA00023004"/>
    </source>
</evidence>
<dbReference type="InterPro" id="IPR002023">
    <property type="entry name" value="NuoE-like"/>
</dbReference>
<evidence type="ECO:0000256" key="7">
    <source>
        <dbReference type="ARBA" id="ARBA00023027"/>
    </source>
</evidence>
<dbReference type="CDD" id="cd03064">
    <property type="entry name" value="TRX_Fd_NuoE"/>
    <property type="match status" value="1"/>
</dbReference>
<organism evidence="12 13">
    <name type="scientific">Undibacter mobilis</name>
    <dbReference type="NCBI Taxonomy" id="2292256"/>
    <lineage>
        <taxon>Bacteria</taxon>
        <taxon>Pseudomonadati</taxon>
        <taxon>Pseudomonadota</taxon>
        <taxon>Alphaproteobacteria</taxon>
        <taxon>Hyphomicrobiales</taxon>
        <taxon>Nitrobacteraceae</taxon>
        <taxon>Undibacter</taxon>
    </lineage>
</organism>
<dbReference type="InterPro" id="IPR036249">
    <property type="entry name" value="Thioredoxin-like_sf"/>
</dbReference>
<dbReference type="NCBIfam" id="NF005724">
    <property type="entry name" value="PRK07539.1-4"/>
    <property type="match status" value="1"/>
</dbReference>
<keyword evidence="6 10" id="KW-0411">Iron-sulfur</keyword>
<dbReference type="GO" id="GO:0022890">
    <property type="term" value="F:inorganic cation transmembrane transporter activity"/>
    <property type="evidence" value="ECO:0007669"/>
    <property type="project" value="UniProtKB-ARBA"/>
</dbReference>
<dbReference type="GO" id="GO:0051537">
    <property type="term" value="F:2 iron, 2 sulfur cluster binding"/>
    <property type="evidence" value="ECO:0007669"/>
    <property type="project" value="UniProtKB-KW"/>
</dbReference>
<sequence length="252" mass="27496">MSVRRTAPAAVQPKEFAFTAENLAWAKTIIARFPEGRQASAVIQLMWRAQEQHHGWLPEAAIRYIADMLGMEHIRAMEVATFYTMFLLQPVGKKAHIQVCGTTPCRLRGADDLFHVCKNRIAHEPFEVSADGNFSWEEVECLGACVNAPMALIWKDTYEDLTPESLEKIIDGFAAGKPPKPGPQNGRQFSAPEGGPTTLTDAAIYASKPQNSGAALTDNDAKKPSVAASNRESPEPKAPLSKASADKKPKPN</sequence>
<dbReference type="Proteomes" id="UP000263993">
    <property type="component" value="Unassembled WGS sequence"/>
</dbReference>
<keyword evidence="5 10" id="KW-0408">Iron</keyword>
<evidence type="ECO:0000256" key="4">
    <source>
        <dbReference type="ARBA" id="ARBA00022967"/>
    </source>
</evidence>
<accession>A0A371B171</accession>
<comment type="caution">
    <text evidence="12">The sequence shown here is derived from an EMBL/GenBank/DDBJ whole genome shotgun (WGS) entry which is preliminary data.</text>
</comment>
<gene>
    <name evidence="12" type="ORF">DXH78_18775</name>
</gene>
<dbReference type="Pfam" id="PF01257">
    <property type="entry name" value="2Fe-2S_thioredx"/>
    <property type="match status" value="1"/>
</dbReference>
<evidence type="ECO:0000256" key="10">
    <source>
        <dbReference type="PIRSR" id="PIRSR000216-1"/>
    </source>
</evidence>
<evidence type="ECO:0000256" key="6">
    <source>
        <dbReference type="ARBA" id="ARBA00023014"/>
    </source>
</evidence>
<feature type="region of interest" description="Disordered" evidence="11">
    <location>
        <begin position="172"/>
        <end position="252"/>
    </location>
</feature>
<feature type="binding site" evidence="10">
    <location>
        <position position="145"/>
    </location>
    <ligand>
        <name>[2Fe-2S] cluster</name>
        <dbReference type="ChEBI" id="CHEBI:190135"/>
    </ligand>
</feature>
<dbReference type="RefSeq" id="WP_115518795.1">
    <property type="nucleotide sequence ID" value="NZ_QRGO01000003.1"/>
</dbReference>
<comment type="cofactor">
    <cofactor evidence="8">
        <name>[2Fe-2S] cluster</name>
        <dbReference type="ChEBI" id="CHEBI:190135"/>
    </cofactor>
</comment>
<dbReference type="EMBL" id="QRGO01000003">
    <property type="protein sequence ID" value="RDV01277.1"/>
    <property type="molecule type" value="Genomic_DNA"/>
</dbReference>
<dbReference type="AlphaFoldDB" id="A0A371B171"/>
<proteinExistence type="inferred from homology"/>
<feature type="binding site" evidence="10">
    <location>
        <position position="100"/>
    </location>
    <ligand>
        <name>[2Fe-2S] cluster</name>
        <dbReference type="ChEBI" id="CHEBI:190135"/>
    </ligand>
</feature>
<dbReference type="PANTHER" id="PTHR10371">
    <property type="entry name" value="NADH DEHYDROGENASE UBIQUINONE FLAVOPROTEIN 2, MITOCHONDRIAL"/>
    <property type="match status" value="1"/>
</dbReference>
<dbReference type="GO" id="GO:0098662">
    <property type="term" value="P:inorganic cation transmembrane transport"/>
    <property type="evidence" value="ECO:0007669"/>
    <property type="project" value="UniProtKB-ARBA"/>
</dbReference>
<evidence type="ECO:0000256" key="1">
    <source>
        <dbReference type="ARBA" id="ARBA00010643"/>
    </source>
</evidence>
<dbReference type="InterPro" id="IPR041921">
    <property type="entry name" value="NuoE_N"/>
</dbReference>
<dbReference type="GO" id="GO:0046872">
    <property type="term" value="F:metal ion binding"/>
    <property type="evidence" value="ECO:0007669"/>
    <property type="project" value="UniProtKB-KW"/>
</dbReference>
<dbReference type="GO" id="GO:0003954">
    <property type="term" value="F:NADH dehydrogenase activity"/>
    <property type="evidence" value="ECO:0007669"/>
    <property type="project" value="TreeGrafter"/>
</dbReference>
<dbReference type="GO" id="GO:1902494">
    <property type="term" value="C:catalytic complex"/>
    <property type="evidence" value="ECO:0007669"/>
    <property type="project" value="UniProtKB-ARBA"/>
</dbReference>
<dbReference type="GO" id="GO:0098796">
    <property type="term" value="C:membrane protein complex"/>
    <property type="evidence" value="ECO:0007669"/>
    <property type="project" value="UniProtKB-ARBA"/>
</dbReference>
<feature type="binding site" evidence="10">
    <location>
        <position position="105"/>
    </location>
    <ligand>
        <name>[2Fe-2S] cluster</name>
        <dbReference type="ChEBI" id="CHEBI:190135"/>
    </ligand>
</feature>
<evidence type="ECO:0000256" key="2">
    <source>
        <dbReference type="ARBA" id="ARBA00022714"/>
    </source>
</evidence>
<keyword evidence="7" id="KW-0520">NAD</keyword>
<keyword evidence="2 10" id="KW-0001">2Fe-2S</keyword>
<evidence type="ECO:0000256" key="3">
    <source>
        <dbReference type="ARBA" id="ARBA00022723"/>
    </source>
</evidence>
<comment type="cofactor">
    <cofactor evidence="10">
        <name>[2Fe-2S] cluster</name>
        <dbReference type="ChEBI" id="CHEBI:190135"/>
    </cofactor>
    <text evidence="10">Binds 1 [2Fe-2S] cluster.</text>
</comment>
<dbReference type="PROSITE" id="PS01099">
    <property type="entry name" value="COMPLEX1_24K"/>
    <property type="match status" value="1"/>
</dbReference>
<dbReference type="InterPro" id="IPR042128">
    <property type="entry name" value="NuoE_dom"/>
</dbReference>
<dbReference type="GO" id="GO:0031090">
    <property type="term" value="C:organelle membrane"/>
    <property type="evidence" value="ECO:0007669"/>
    <property type="project" value="UniProtKB-ARBA"/>
</dbReference>
<protein>
    <submittedName>
        <fullName evidence="12">NADH-quinone oxidoreductase subunit NuoE</fullName>
        <ecNumber evidence="12">1.6.5.11</ecNumber>
    </submittedName>
</protein>
<evidence type="ECO:0000256" key="9">
    <source>
        <dbReference type="ARBA" id="ARBA00047712"/>
    </source>
</evidence>
<keyword evidence="13" id="KW-1185">Reference proteome</keyword>
<dbReference type="GO" id="GO:0022804">
    <property type="term" value="F:active transmembrane transporter activity"/>
    <property type="evidence" value="ECO:0007669"/>
    <property type="project" value="UniProtKB-ARBA"/>
</dbReference>
<dbReference type="FunFam" id="1.10.10.1590:FF:000001">
    <property type="entry name" value="NADH-quinone oxidoreductase subunit E"/>
    <property type="match status" value="1"/>
</dbReference>
<comment type="similarity">
    <text evidence="1">Belongs to the complex I 24 kDa subunit family.</text>
</comment>
<reference evidence="13" key="1">
    <citation type="submission" date="2018-08" db="EMBL/GenBank/DDBJ databases">
        <authorList>
            <person name="Kim S.-J."/>
            <person name="Jung G.-Y."/>
        </authorList>
    </citation>
    <scope>NUCLEOTIDE SEQUENCE [LARGE SCALE GENOMIC DNA]</scope>
    <source>
        <strain evidence="13">GY_H</strain>
    </source>
</reference>